<evidence type="ECO:0000256" key="10">
    <source>
        <dbReference type="PROSITE-ProRule" id="PRU00452"/>
    </source>
</evidence>
<dbReference type="GO" id="GO:0000724">
    <property type="term" value="P:double-strand break repair via homologous recombination"/>
    <property type="evidence" value="ECO:0007669"/>
    <property type="project" value="InterPro"/>
</dbReference>
<keyword evidence="9" id="KW-0539">Nucleus</keyword>
<dbReference type="Gene3D" id="3.30.40.10">
    <property type="entry name" value="Zinc/RING finger domain, C3HC4 (zinc finger)"/>
    <property type="match status" value="1"/>
</dbReference>
<evidence type="ECO:0000256" key="5">
    <source>
        <dbReference type="ARBA" id="ARBA00022723"/>
    </source>
</evidence>
<reference evidence="12" key="1">
    <citation type="submission" date="2023-03" db="UniProtKB">
        <authorList>
            <consortium name="EnsemblPlants"/>
        </authorList>
    </citation>
    <scope>IDENTIFICATION</scope>
</reference>
<evidence type="ECO:0000256" key="6">
    <source>
        <dbReference type="ARBA" id="ARBA00022771"/>
    </source>
</evidence>
<feature type="domain" description="SP-RING-type" evidence="11">
    <location>
        <begin position="151"/>
        <end position="239"/>
    </location>
</feature>
<evidence type="ECO:0000256" key="7">
    <source>
        <dbReference type="ARBA" id="ARBA00022786"/>
    </source>
</evidence>
<evidence type="ECO:0000313" key="12">
    <source>
        <dbReference type="EnsemblPlants" id="MELO3C025617.2.1"/>
    </source>
</evidence>
<dbReference type="PANTHER" id="PTHR21330:SF1">
    <property type="entry name" value="E3 SUMO-PROTEIN LIGASE NSE2"/>
    <property type="match status" value="1"/>
</dbReference>
<keyword evidence="8" id="KW-0862">Zinc</keyword>
<dbReference type="Pfam" id="PF11789">
    <property type="entry name" value="zf-Nse"/>
    <property type="match status" value="1"/>
</dbReference>
<evidence type="ECO:0000259" key="11">
    <source>
        <dbReference type="PROSITE" id="PS51044"/>
    </source>
</evidence>
<evidence type="ECO:0000256" key="8">
    <source>
        <dbReference type="ARBA" id="ARBA00022833"/>
    </source>
</evidence>
<proteinExistence type="inferred from homology"/>
<organism evidence="12">
    <name type="scientific">Cucumis melo</name>
    <name type="common">Muskmelon</name>
    <dbReference type="NCBI Taxonomy" id="3656"/>
    <lineage>
        <taxon>Eukaryota</taxon>
        <taxon>Viridiplantae</taxon>
        <taxon>Streptophyta</taxon>
        <taxon>Embryophyta</taxon>
        <taxon>Tracheophyta</taxon>
        <taxon>Spermatophyta</taxon>
        <taxon>Magnoliopsida</taxon>
        <taxon>eudicotyledons</taxon>
        <taxon>Gunneridae</taxon>
        <taxon>Pentapetalae</taxon>
        <taxon>rosids</taxon>
        <taxon>fabids</taxon>
        <taxon>Cucurbitales</taxon>
        <taxon>Cucurbitaceae</taxon>
        <taxon>Benincaseae</taxon>
        <taxon>Cucumis</taxon>
    </lineage>
</organism>
<keyword evidence="5" id="KW-0479">Metal-binding</keyword>
<dbReference type="GO" id="GO:0005634">
    <property type="term" value="C:nucleus"/>
    <property type="evidence" value="ECO:0007669"/>
    <property type="project" value="UniProtKB-SubCell"/>
</dbReference>
<dbReference type="CDD" id="cd16651">
    <property type="entry name" value="SPL-RING_NSE2"/>
    <property type="match status" value="1"/>
</dbReference>
<dbReference type="GO" id="GO:0016925">
    <property type="term" value="P:protein sumoylation"/>
    <property type="evidence" value="ECO:0007669"/>
    <property type="project" value="TreeGrafter"/>
</dbReference>
<name>A0A9I9DYJ6_CUCME</name>
<dbReference type="Gramene" id="MELO3C025617.2.1">
    <property type="protein sequence ID" value="MELO3C025617.2.1"/>
    <property type="gene ID" value="MELO3C025617.2"/>
</dbReference>
<dbReference type="PANTHER" id="PTHR21330">
    <property type="entry name" value="E3 SUMO-PROTEIN LIGASE NSE2"/>
    <property type="match status" value="1"/>
</dbReference>
<dbReference type="InterPro" id="IPR026846">
    <property type="entry name" value="Nse2(Mms21)"/>
</dbReference>
<dbReference type="SUPFAM" id="SSF57850">
    <property type="entry name" value="RING/U-box"/>
    <property type="match status" value="1"/>
</dbReference>
<keyword evidence="7" id="KW-0833">Ubl conjugation pathway</keyword>
<dbReference type="InterPro" id="IPR013083">
    <property type="entry name" value="Znf_RING/FYVE/PHD"/>
</dbReference>
<dbReference type="GO" id="GO:0008270">
    <property type="term" value="F:zinc ion binding"/>
    <property type="evidence" value="ECO:0007669"/>
    <property type="project" value="UniProtKB-KW"/>
</dbReference>
<evidence type="ECO:0000256" key="3">
    <source>
        <dbReference type="ARBA" id="ARBA00008212"/>
    </source>
</evidence>
<comment type="similarity">
    <text evidence="3">Belongs to the NSE2 family.</text>
</comment>
<dbReference type="EnsemblPlants" id="MELO3C025617.2.1">
    <property type="protein sequence ID" value="MELO3C025617.2.1"/>
    <property type="gene ID" value="MELO3C025617.2"/>
</dbReference>
<evidence type="ECO:0000256" key="9">
    <source>
        <dbReference type="ARBA" id="ARBA00023242"/>
    </source>
</evidence>
<evidence type="ECO:0000256" key="1">
    <source>
        <dbReference type="ARBA" id="ARBA00004123"/>
    </source>
</evidence>
<keyword evidence="4" id="KW-0808">Transferase</keyword>
<protein>
    <recommendedName>
        <fullName evidence="11">SP-RING-type domain-containing protein</fullName>
    </recommendedName>
</protein>
<evidence type="ECO:0000256" key="2">
    <source>
        <dbReference type="ARBA" id="ARBA00004718"/>
    </source>
</evidence>
<evidence type="ECO:0000256" key="4">
    <source>
        <dbReference type="ARBA" id="ARBA00022679"/>
    </source>
</evidence>
<comment type="subcellular location">
    <subcellularLocation>
        <location evidence="1">Nucleus</location>
    </subcellularLocation>
</comment>
<dbReference type="PROSITE" id="PS51044">
    <property type="entry name" value="ZF_SP_RING"/>
    <property type="match status" value="1"/>
</dbReference>
<accession>A0A9I9DYJ6</accession>
<dbReference type="InterPro" id="IPR004181">
    <property type="entry name" value="Znf_MIZ"/>
</dbReference>
<sequence>MASASDSRSTGVTGRIKSAATIMHSENQSLLAELRKTLIMMKEIGVDLEKENQNKMVKELEKSMVELLSAYENCNNFSSAIQSVGNTYEPKEELTDFEKLLDDEVAKVSVNSSSNFANHPIIRQFREAIWPISTLFLQNVHHAGQPMAGEEQEDVVMTSTQCNLLNVTCPLSGKPVTELAEPVRSAECKHIYEKAAIMQYLNSKKSRAQCPVAACPKMLQPDKVVLDPFLEIEIDELRKMSRHSERIQDFTELDAD</sequence>
<comment type="pathway">
    <text evidence="2">Protein modification; protein sumoylation.</text>
</comment>
<keyword evidence="6 10" id="KW-0863">Zinc-finger</keyword>
<dbReference type="GO" id="GO:0061665">
    <property type="term" value="F:SUMO ligase activity"/>
    <property type="evidence" value="ECO:0007669"/>
    <property type="project" value="TreeGrafter"/>
</dbReference>
<dbReference type="GO" id="GO:0030915">
    <property type="term" value="C:Smc5-Smc6 complex"/>
    <property type="evidence" value="ECO:0007669"/>
    <property type="project" value="InterPro"/>
</dbReference>
<dbReference type="AlphaFoldDB" id="A0A9I9DYJ6"/>